<protein>
    <submittedName>
        <fullName evidence="1">Uncharacterized protein</fullName>
    </submittedName>
</protein>
<reference evidence="1 2" key="1">
    <citation type="journal article" date="2019" name="Sci. Rep.">
        <title>Orb-weaving spider Araneus ventricosus genome elucidates the spidroin gene catalogue.</title>
        <authorList>
            <person name="Kono N."/>
            <person name="Nakamura H."/>
            <person name="Ohtoshi R."/>
            <person name="Moran D.A.P."/>
            <person name="Shinohara A."/>
            <person name="Yoshida Y."/>
            <person name="Fujiwara M."/>
            <person name="Mori M."/>
            <person name="Tomita M."/>
            <person name="Arakawa K."/>
        </authorList>
    </citation>
    <scope>NUCLEOTIDE SEQUENCE [LARGE SCALE GENOMIC DNA]</scope>
</reference>
<accession>A0A4Y2G6W1</accession>
<dbReference type="AlphaFoldDB" id="A0A4Y2G6W1"/>
<dbReference type="Proteomes" id="UP000499080">
    <property type="component" value="Unassembled WGS sequence"/>
</dbReference>
<name>A0A4Y2G6W1_ARAVE</name>
<gene>
    <name evidence="1" type="ORF">AVEN_120085_1</name>
</gene>
<dbReference type="OrthoDB" id="5983986at2759"/>
<comment type="caution">
    <text evidence="1">The sequence shown here is derived from an EMBL/GenBank/DDBJ whole genome shotgun (WGS) entry which is preliminary data.</text>
</comment>
<organism evidence="1 2">
    <name type="scientific">Araneus ventricosus</name>
    <name type="common">Orbweaver spider</name>
    <name type="synonym">Epeira ventricosa</name>
    <dbReference type="NCBI Taxonomy" id="182803"/>
    <lineage>
        <taxon>Eukaryota</taxon>
        <taxon>Metazoa</taxon>
        <taxon>Ecdysozoa</taxon>
        <taxon>Arthropoda</taxon>
        <taxon>Chelicerata</taxon>
        <taxon>Arachnida</taxon>
        <taxon>Araneae</taxon>
        <taxon>Araneomorphae</taxon>
        <taxon>Entelegynae</taxon>
        <taxon>Araneoidea</taxon>
        <taxon>Araneidae</taxon>
        <taxon>Araneus</taxon>
    </lineage>
</organism>
<evidence type="ECO:0000313" key="2">
    <source>
        <dbReference type="Proteomes" id="UP000499080"/>
    </source>
</evidence>
<dbReference type="EMBL" id="BGPR01001188">
    <property type="protein sequence ID" value="GBM47644.1"/>
    <property type="molecule type" value="Genomic_DNA"/>
</dbReference>
<keyword evidence="2" id="KW-1185">Reference proteome</keyword>
<proteinExistence type="predicted"/>
<evidence type="ECO:0000313" key="1">
    <source>
        <dbReference type="EMBL" id="GBM47644.1"/>
    </source>
</evidence>
<sequence length="99" mass="11538">MKGFTIKLWACDDIRDVSDLASELKSLELDAEVEDKWVKRLGLFWSFSRDMWKLNISNFKSVITKRELLSGHNKYFRSFGNFVAFNYSIKEDASGFIEG</sequence>